<dbReference type="EMBL" id="NJGC01000020">
    <property type="protein sequence ID" value="PAM69334.1"/>
    <property type="molecule type" value="Genomic_DNA"/>
</dbReference>
<dbReference type="InterPro" id="IPR001387">
    <property type="entry name" value="Cro/C1-type_HTH"/>
</dbReference>
<proteinExistence type="predicted"/>
<reference evidence="2 3" key="1">
    <citation type="submission" date="2017-06" db="EMBL/GenBank/DDBJ databases">
        <title>Genome sequencing and assembly of Stenotrophomonas maltophilia DF07.</title>
        <authorList>
            <person name="Iyer R."/>
        </authorList>
    </citation>
    <scope>NUCLEOTIDE SEQUENCE [LARGE SCALE GENOMIC DNA]</scope>
    <source>
        <strain evidence="2 3">DF07</strain>
    </source>
</reference>
<dbReference type="Pfam" id="PF13560">
    <property type="entry name" value="HTH_31"/>
    <property type="match status" value="1"/>
</dbReference>
<dbReference type="PROSITE" id="PS50943">
    <property type="entry name" value="HTH_CROC1"/>
    <property type="match status" value="1"/>
</dbReference>
<evidence type="ECO:0000313" key="2">
    <source>
        <dbReference type="EMBL" id="PAM69334.1"/>
    </source>
</evidence>
<feature type="domain" description="HTH cro/C1-type" evidence="1">
    <location>
        <begin position="14"/>
        <end position="64"/>
    </location>
</feature>
<gene>
    <name evidence="2" type="ORF">CEK00_16460</name>
</gene>
<evidence type="ECO:0000259" key="1">
    <source>
        <dbReference type="PROSITE" id="PS50943"/>
    </source>
</evidence>
<accession>A0A270NB49</accession>
<evidence type="ECO:0000313" key="3">
    <source>
        <dbReference type="Proteomes" id="UP000216433"/>
    </source>
</evidence>
<dbReference type="GO" id="GO:0003677">
    <property type="term" value="F:DNA binding"/>
    <property type="evidence" value="ECO:0007669"/>
    <property type="project" value="InterPro"/>
</dbReference>
<dbReference type="AlphaFoldDB" id="A0A270NB49"/>
<protein>
    <submittedName>
        <fullName evidence="2">Transcriptional regulator</fullName>
    </submittedName>
</protein>
<dbReference type="SMART" id="SM00530">
    <property type="entry name" value="HTH_XRE"/>
    <property type="match status" value="1"/>
</dbReference>
<dbReference type="NCBIfam" id="TIGR03070">
    <property type="entry name" value="couple_hipB"/>
    <property type="match status" value="1"/>
</dbReference>
<dbReference type="Gene3D" id="1.10.260.40">
    <property type="entry name" value="lambda repressor-like DNA-binding domains"/>
    <property type="match status" value="1"/>
</dbReference>
<dbReference type="RefSeq" id="WP_095378444.1">
    <property type="nucleotide sequence ID" value="NZ_JACLBF010000009.1"/>
</dbReference>
<dbReference type="SUPFAM" id="SSF47413">
    <property type="entry name" value="lambda repressor-like DNA-binding domains"/>
    <property type="match status" value="1"/>
</dbReference>
<dbReference type="CDD" id="cd00093">
    <property type="entry name" value="HTH_XRE"/>
    <property type="match status" value="1"/>
</dbReference>
<dbReference type="Proteomes" id="UP000216433">
    <property type="component" value="Unassembled WGS sequence"/>
</dbReference>
<sequence length="119" mass="13267">MDILRTSRDLGLVIRQRRKALRWDQAQLAERVGVSRQWVIEMEKGKPRVELQLVLRTLNVLGLILATGTVEGMASSAASSEMPLELPDIDTIVDGNGLRPDEHRATAMTLGRRKPQKAV</sequence>
<dbReference type="InterPro" id="IPR010982">
    <property type="entry name" value="Lambda_DNA-bd_dom_sf"/>
</dbReference>
<name>A0A270NB49_STEMA</name>
<organism evidence="2 3">
    <name type="scientific">Stenotrophomonas maltophilia</name>
    <name type="common">Pseudomonas maltophilia</name>
    <name type="synonym">Xanthomonas maltophilia</name>
    <dbReference type="NCBI Taxonomy" id="40324"/>
    <lineage>
        <taxon>Bacteria</taxon>
        <taxon>Pseudomonadati</taxon>
        <taxon>Pseudomonadota</taxon>
        <taxon>Gammaproteobacteria</taxon>
        <taxon>Lysobacterales</taxon>
        <taxon>Lysobacteraceae</taxon>
        <taxon>Stenotrophomonas</taxon>
        <taxon>Stenotrophomonas maltophilia group</taxon>
    </lineage>
</organism>
<dbReference type="InterPro" id="IPR017507">
    <property type="entry name" value="Tscrpt_reg_HipB-like"/>
</dbReference>
<comment type="caution">
    <text evidence="2">The sequence shown here is derived from an EMBL/GenBank/DDBJ whole genome shotgun (WGS) entry which is preliminary data.</text>
</comment>